<proteinExistence type="predicted"/>
<dbReference type="Proteomes" id="UP000009134">
    <property type="component" value="Chromosome"/>
</dbReference>
<dbReference type="RefSeq" id="WP_011444495.1">
    <property type="nucleotide sequence ID" value="NC_007794.1"/>
</dbReference>
<organism evidence="1 2">
    <name type="scientific">Novosphingobium aromaticivorans (strain ATCC 700278 / DSM 12444 / CCUG 56034 / CIP 105152 / NBRC 16084 / F199)</name>
    <dbReference type="NCBI Taxonomy" id="279238"/>
    <lineage>
        <taxon>Bacteria</taxon>
        <taxon>Pseudomonadati</taxon>
        <taxon>Pseudomonadota</taxon>
        <taxon>Alphaproteobacteria</taxon>
        <taxon>Sphingomonadales</taxon>
        <taxon>Sphingomonadaceae</taxon>
        <taxon>Novosphingobium</taxon>
    </lineage>
</organism>
<dbReference type="Gene3D" id="3.40.1410.10">
    <property type="entry name" value="Chorismate lyase-like"/>
    <property type="match status" value="1"/>
</dbReference>
<evidence type="ECO:0000313" key="1">
    <source>
        <dbReference type="EMBL" id="ABD25281.1"/>
    </source>
</evidence>
<dbReference type="STRING" id="279238.Saro_0836"/>
<dbReference type="HOGENOM" id="CLU_105835_0_0_5"/>
<gene>
    <name evidence="1" type="ordered locus">Saro_0836</name>
</gene>
<protein>
    <recommendedName>
        <fullName evidence="3">Chorismate lyase</fullName>
    </recommendedName>
</protein>
<dbReference type="InterPro" id="IPR028978">
    <property type="entry name" value="Chorismate_lyase_/UTRA_dom_sf"/>
</dbReference>
<accession>Q2GA42</accession>
<dbReference type="KEGG" id="nar:Saro_0836"/>
<evidence type="ECO:0008006" key="3">
    <source>
        <dbReference type="Google" id="ProtNLM"/>
    </source>
</evidence>
<evidence type="ECO:0000313" key="2">
    <source>
        <dbReference type="Proteomes" id="UP000009134"/>
    </source>
</evidence>
<reference evidence="2" key="1">
    <citation type="submission" date="2006-01" db="EMBL/GenBank/DDBJ databases">
        <title>Complete sequence of Novosphingobium aromaticivorans DSM 12444.</title>
        <authorList>
            <consortium name="US DOE Joint Genome Institute"/>
            <person name="Copeland A."/>
            <person name="Lucas S."/>
            <person name="Lapidus A."/>
            <person name="Barry K."/>
            <person name="Detter J.C."/>
            <person name="Glavina T."/>
            <person name="Hammon N."/>
            <person name="Israni S."/>
            <person name="Pitluck S."/>
            <person name="Chain P."/>
            <person name="Malfatti S."/>
            <person name="Shin M."/>
            <person name="Vergez L."/>
            <person name="Schmutz J."/>
            <person name="Larimer F."/>
            <person name="Land M."/>
            <person name="Kyrpides N."/>
            <person name="Ivanova N."/>
            <person name="Fredrickson J."/>
            <person name="Balkwill D."/>
            <person name="Romine M.F."/>
            <person name="Richardson P."/>
        </authorList>
    </citation>
    <scope>NUCLEOTIDE SEQUENCE [LARGE SCALE GENOMIC DNA]</scope>
    <source>
        <strain evidence="2">ATCC 700278 / DSM 12444 / CCUG 56034 / CIP 105152 / NBRC 16084 / F199</strain>
    </source>
</reference>
<name>Q2GA42_NOVAD</name>
<dbReference type="SUPFAM" id="SSF64288">
    <property type="entry name" value="Chorismate lyase-like"/>
    <property type="match status" value="1"/>
</dbReference>
<sequence length="184" mass="19845">MRRALPAIVAALALAGCAQPRLRPFEQVLAAQDSATAALGEWCRTQGIAEPAQIRALADRAARKPPSSAVRSALGISGDEPVGYRHVRLVCGDKVLSVAHNWYVPNRLEPHMNHTLETTDTPFGRVVGPLGFHRERLAEKRGRMAECPAGTVLSHRAVLRLADGRAISLVVECYTRANLSRAAG</sequence>
<dbReference type="AlphaFoldDB" id="Q2GA42"/>
<dbReference type="eggNOG" id="COG3161">
    <property type="taxonomic scope" value="Bacteria"/>
</dbReference>
<keyword evidence="2" id="KW-1185">Reference proteome</keyword>
<dbReference type="PROSITE" id="PS51257">
    <property type="entry name" value="PROKAR_LIPOPROTEIN"/>
    <property type="match status" value="1"/>
</dbReference>
<dbReference type="EMBL" id="CP000248">
    <property type="protein sequence ID" value="ABD25281.1"/>
    <property type="molecule type" value="Genomic_DNA"/>
</dbReference>